<dbReference type="Gramene" id="PGSC0003DMT400093897">
    <property type="protein sequence ID" value="PGSC0003DMT400093897"/>
    <property type="gene ID" value="PGSC0003DMG400043468"/>
</dbReference>
<feature type="compositionally biased region" description="Basic and acidic residues" evidence="1">
    <location>
        <begin position="87"/>
        <end position="100"/>
    </location>
</feature>
<protein>
    <submittedName>
        <fullName evidence="2">Uncharacterized protein</fullName>
    </submittedName>
</protein>
<name>M1DSY8_SOLTU</name>
<dbReference type="PaxDb" id="4113-PGSC0003DMT400093897"/>
<dbReference type="AlphaFoldDB" id="M1DSY8"/>
<feature type="region of interest" description="Disordered" evidence="1">
    <location>
        <begin position="60"/>
        <end position="100"/>
    </location>
</feature>
<keyword evidence="3" id="KW-1185">Reference proteome</keyword>
<evidence type="ECO:0000313" key="2">
    <source>
        <dbReference type="EnsemblPlants" id="PGSC0003DMT400093897"/>
    </source>
</evidence>
<evidence type="ECO:0000313" key="3">
    <source>
        <dbReference type="Proteomes" id="UP000011115"/>
    </source>
</evidence>
<organism evidence="2 3">
    <name type="scientific">Solanum tuberosum</name>
    <name type="common">Potato</name>
    <dbReference type="NCBI Taxonomy" id="4113"/>
    <lineage>
        <taxon>Eukaryota</taxon>
        <taxon>Viridiplantae</taxon>
        <taxon>Streptophyta</taxon>
        <taxon>Embryophyta</taxon>
        <taxon>Tracheophyta</taxon>
        <taxon>Spermatophyta</taxon>
        <taxon>Magnoliopsida</taxon>
        <taxon>eudicotyledons</taxon>
        <taxon>Gunneridae</taxon>
        <taxon>Pentapetalae</taxon>
        <taxon>asterids</taxon>
        <taxon>lamiids</taxon>
        <taxon>Solanales</taxon>
        <taxon>Solanaceae</taxon>
        <taxon>Solanoideae</taxon>
        <taxon>Solaneae</taxon>
        <taxon>Solanum</taxon>
    </lineage>
</organism>
<dbReference type="HOGENOM" id="CLU_180376_0_0_1"/>
<proteinExistence type="predicted"/>
<sequence length="100" mass="11171">MSSDGRYLKIEGEHGHYFAKRNEKAEKNEENEGPRIAESTWRVAEGSHFAFCSSVLSPEGKDQVGGKAKQSAQCRDVPRGSTMLPNEPEHIDVKDGARRR</sequence>
<dbReference type="EnsemblPlants" id="PGSC0003DMT400093897">
    <property type="protein sequence ID" value="PGSC0003DMT400093897"/>
    <property type="gene ID" value="PGSC0003DMG400043468"/>
</dbReference>
<dbReference type="InParanoid" id="M1DSY8"/>
<evidence type="ECO:0000256" key="1">
    <source>
        <dbReference type="SAM" id="MobiDB-lite"/>
    </source>
</evidence>
<reference evidence="2" key="2">
    <citation type="submission" date="2015-06" db="UniProtKB">
        <authorList>
            <consortium name="EnsemblPlants"/>
        </authorList>
    </citation>
    <scope>IDENTIFICATION</scope>
    <source>
        <strain evidence="2">DM1-3 516 R44</strain>
    </source>
</reference>
<dbReference type="Proteomes" id="UP000011115">
    <property type="component" value="Unassembled WGS sequence"/>
</dbReference>
<reference evidence="3" key="1">
    <citation type="journal article" date="2011" name="Nature">
        <title>Genome sequence and analysis of the tuber crop potato.</title>
        <authorList>
            <consortium name="The Potato Genome Sequencing Consortium"/>
        </authorList>
    </citation>
    <scope>NUCLEOTIDE SEQUENCE [LARGE SCALE GENOMIC DNA]</scope>
    <source>
        <strain evidence="3">cv. DM1-3 516 R44</strain>
    </source>
</reference>
<accession>M1DSY8</accession>